<feature type="domain" description="HTH araC/xylS-type" evidence="4">
    <location>
        <begin position="191"/>
        <end position="289"/>
    </location>
</feature>
<dbReference type="InterPro" id="IPR014710">
    <property type="entry name" value="RmlC-like_jellyroll"/>
</dbReference>
<organism evidence="5 6">
    <name type="scientific">Kaistia nematophila</name>
    <dbReference type="NCBI Taxonomy" id="2994654"/>
    <lineage>
        <taxon>Bacteria</taxon>
        <taxon>Pseudomonadati</taxon>
        <taxon>Pseudomonadota</taxon>
        <taxon>Alphaproteobacteria</taxon>
        <taxon>Hyphomicrobiales</taxon>
        <taxon>Kaistiaceae</taxon>
        <taxon>Kaistia</taxon>
    </lineage>
</organism>
<keyword evidence="3" id="KW-0804">Transcription</keyword>
<dbReference type="AlphaFoldDB" id="A0A9X3E1F1"/>
<name>A0A9X3E1F1_9HYPH</name>
<dbReference type="SMART" id="SM00342">
    <property type="entry name" value="HTH_ARAC"/>
    <property type="match status" value="1"/>
</dbReference>
<dbReference type="CDD" id="cd06976">
    <property type="entry name" value="cupin_MtlR-like_N"/>
    <property type="match status" value="1"/>
</dbReference>
<dbReference type="InterPro" id="IPR009057">
    <property type="entry name" value="Homeodomain-like_sf"/>
</dbReference>
<evidence type="ECO:0000256" key="3">
    <source>
        <dbReference type="ARBA" id="ARBA00023163"/>
    </source>
</evidence>
<accession>A0A9X3E1F1</accession>
<protein>
    <submittedName>
        <fullName evidence="5">AraC family transcriptional regulator</fullName>
    </submittedName>
</protein>
<evidence type="ECO:0000256" key="2">
    <source>
        <dbReference type="ARBA" id="ARBA00023125"/>
    </source>
</evidence>
<dbReference type="Proteomes" id="UP001144805">
    <property type="component" value="Unassembled WGS sequence"/>
</dbReference>
<evidence type="ECO:0000256" key="1">
    <source>
        <dbReference type="ARBA" id="ARBA00023015"/>
    </source>
</evidence>
<dbReference type="InterPro" id="IPR003313">
    <property type="entry name" value="AraC-bd"/>
</dbReference>
<dbReference type="Gene3D" id="1.10.10.60">
    <property type="entry name" value="Homeodomain-like"/>
    <property type="match status" value="2"/>
</dbReference>
<evidence type="ECO:0000313" key="6">
    <source>
        <dbReference type="Proteomes" id="UP001144805"/>
    </source>
</evidence>
<keyword evidence="6" id="KW-1185">Reference proteome</keyword>
<evidence type="ECO:0000259" key="4">
    <source>
        <dbReference type="PROSITE" id="PS01124"/>
    </source>
</evidence>
<dbReference type="InterPro" id="IPR018062">
    <property type="entry name" value="HTH_AraC-typ_CS"/>
</dbReference>
<dbReference type="Pfam" id="PF12833">
    <property type="entry name" value="HTH_18"/>
    <property type="match status" value="1"/>
</dbReference>
<keyword evidence="1" id="KW-0805">Transcription regulation</keyword>
<dbReference type="EMBL" id="JAPKNK010000004">
    <property type="protein sequence ID" value="MCX5569805.1"/>
    <property type="molecule type" value="Genomic_DNA"/>
</dbReference>
<dbReference type="InterPro" id="IPR018060">
    <property type="entry name" value="HTH_AraC"/>
</dbReference>
<dbReference type="RefSeq" id="WP_266338777.1">
    <property type="nucleotide sequence ID" value="NZ_JAPKNK010000004.1"/>
</dbReference>
<comment type="caution">
    <text evidence="5">The sequence shown here is derived from an EMBL/GenBank/DDBJ whole genome shotgun (WGS) entry which is preliminary data.</text>
</comment>
<keyword evidence="2" id="KW-0238">DNA-binding</keyword>
<dbReference type="GO" id="GO:0003700">
    <property type="term" value="F:DNA-binding transcription factor activity"/>
    <property type="evidence" value="ECO:0007669"/>
    <property type="project" value="InterPro"/>
</dbReference>
<proteinExistence type="predicted"/>
<sequence>MGFERRFAPDFEVIVCAPSESFRWNVHDYPHHLAKWHHHPEYELHLIQSSSGKMMIGDHVGDFQAGCLVLTGPDLPHNWVSASQPGETIPDRDMLIQFSPAFAEKVADLCPEFGDVATLFADAARGVEFSGETAEEGRRLLREIGGTHGPQRLVLFLELMTILAQTPRERRVLSRAAPSFVAQTRSSEKLEIAISHILANFASEIRLSKVAGLCGMEASAFSRFFKKQTGHTFARYVNCSRVHAACNLLSQTEKPITDICFEVGFNNVANFNRQFVKICGQSPSAYRRESRRIGTITRFEQLSAIPA</sequence>
<gene>
    <name evidence="5" type="ORF">OSH07_11430</name>
</gene>
<dbReference type="PROSITE" id="PS01124">
    <property type="entry name" value="HTH_ARAC_FAMILY_2"/>
    <property type="match status" value="1"/>
</dbReference>
<evidence type="ECO:0000313" key="5">
    <source>
        <dbReference type="EMBL" id="MCX5569805.1"/>
    </source>
</evidence>
<dbReference type="Pfam" id="PF02311">
    <property type="entry name" value="AraC_binding"/>
    <property type="match status" value="1"/>
</dbReference>
<dbReference type="SUPFAM" id="SSF46689">
    <property type="entry name" value="Homeodomain-like"/>
    <property type="match status" value="2"/>
</dbReference>
<dbReference type="PROSITE" id="PS00041">
    <property type="entry name" value="HTH_ARAC_FAMILY_1"/>
    <property type="match status" value="1"/>
</dbReference>
<dbReference type="InterPro" id="IPR011051">
    <property type="entry name" value="RmlC_Cupin_sf"/>
</dbReference>
<dbReference type="Gene3D" id="2.60.120.10">
    <property type="entry name" value="Jelly Rolls"/>
    <property type="match status" value="1"/>
</dbReference>
<dbReference type="SUPFAM" id="SSF51182">
    <property type="entry name" value="RmlC-like cupins"/>
    <property type="match status" value="1"/>
</dbReference>
<dbReference type="GO" id="GO:0043565">
    <property type="term" value="F:sequence-specific DNA binding"/>
    <property type="evidence" value="ECO:0007669"/>
    <property type="project" value="InterPro"/>
</dbReference>
<reference evidence="5" key="1">
    <citation type="submission" date="2022-11" db="EMBL/GenBank/DDBJ databases">
        <title>Biodiversity and phylogenetic relationships of bacteria.</title>
        <authorList>
            <person name="Machado R.A.R."/>
            <person name="Bhat A."/>
            <person name="Loulou A."/>
            <person name="Kallel S."/>
        </authorList>
    </citation>
    <scope>NUCLEOTIDE SEQUENCE</scope>
    <source>
        <strain evidence="5">K-TC2</strain>
    </source>
</reference>
<dbReference type="PANTHER" id="PTHR43280">
    <property type="entry name" value="ARAC-FAMILY TRANSCRIPTIONAL REGULATOR"/>
    <property type="match status" value="1"/>
</dbReference>
<dbReference type="PANTHER" id="PTHR43280:SF27">
    <property type="entry name" value="TRANSCRIPTIONAL REGULATOR MTLR"/>
    <property type="match status" value="1"/>
</dbReference>